<dbReference type="GO" id="GO:0004662">
    <property type="term" value="F:CAAX-protein geranylgeranyltransferase activity"/>
    <property type="evidence" value="ECO:0007669"/>
    <property type="project" value="TreeGrafter"/>
</dbReference>
<sequence length="335" mass="37455">MEEINIPSHVDFFKALLRGLPEGAHSSYMTSLFFIVSGLDVLNELDCLNKQEIIDWIYKQQIIPKIEPNYASAGFRANPATSSIEGSYWDYGNLASTYSALGMLLILGDDFSRIDKVNLIGGIKLLQQEAGNFTSHKDGLEADMRFIFCVCAICYILDYWGEINQEKIVDFILKSQSYDKSIGLYPGIEGHGGLTYCALSSLFLLNKIDALPEKEFLIEWLLMRQGIGFHGRIGKAPDSCYGYWIGLSLQILGGISFIDINDNIQFYQETQFFKGGFSKYPCIEPDLVHSYLGLCSIAIMGHPQLSPIYGPLGITVRSALRVIKNPLSQYTTINS</sequence>
<reference evidence="9" key="1">
    <citation type="submission" date="2021-09" db="EMBL/GenBank/DDBJ databases">
        <authorList>
            <consortium name="AG Swart"/>
            <person name="Singh M."/>
            <person name="Singh A."/>
            <person name="Seah K."/>
            <person name="Emmerich C."/>
        </authorList>
    </citation>
    <scope>NUCLEOTIDE SEQUENCE</scope>
    <source>
        <strain evidence="9">ATCC30299</strain>
    </source>
</reference>
<name>A0AAU9JKQ5_9CILI</name>
<evidence type="ECO:0000256" key="7">
    <source>
        <dbReference type="ARBA" id="ARBA00022833"/>
    </source>
</evidence>
<dbReference type="SUPFAM" id="SSF48239">
    <property type="entry name" value="Terpenoid cyclases/Protein prenyltransferases"/>
    <property type="match status" value="1"/>
</dbReference>
<dbReference type="GO" id="GO:0046872">
    <property type="term" value="F:metal ion binding"/>
    <property type="evidence" value="ECO:0007669"/>
    <property type="project" value="UniProtKB-KW"/>
</dbReference>
<keyword evidence="10" id="KW-1185">Reference proteome</keyword>
<evidence type="ECO:0000313" key="10">
    <source>
        <dbReference type="Proteomes" id="UP001162131"/>
    </source>
</evidence>
<comment type="cofactor">
    <cofactor evidence="1">
        <name>Zn(2+)</name>
        <dbReference type="ChEBI" id="CHEBI:29105"/>
    </cofactor>
</comment>
<proteinExistence type="inferred from homology"/>
<keyword evidence="3" id="KW-0637">Prenyltransferase</keyword>
<dbReference type="InterPro" id="IPR001330">
    <property type="entry name" value="Prenyltrans"/>
</dbReference>
<accession>A0AAU9JKQ5</accession>
<dbReference type="Gene3D" id="1.50.10.20">
    <property type="match status" value="1"/>
</dbReference>
<keyword evidence="7" id="KW-0862">Zinc</keyword>
<evidence type="ECO:0000256" key="1">
    <source>
        <dbReference type="ARBA" id="ARBA00001947"/>
    </source>
</evidence>
<dbReference type="InterPro" id="IPR045089">
    <property type="entry name" value="PGGT1B-like"/>
</dbReference>
<dbReference type="InterPro" id="IPR008930">
    <property type="entry name" value="Terpenoid_cyclase/PrenylTrfase"/>
</dbReference>
<dbReference type="Pfam" id="PF00432">
    <property type="entry name" value="Prenyltrans"/>
    <property type="match status" value="1"/>
</dbReference>
<evidence type="ECO:0000256" key="4">
    <source>
        <dbReference type="ARBA" id="ARBA00022679"/>
    </source>
</evidence>
<comment type="caution">
    <text evidence="9">The sequence shown here is derived from an EMBL/GenBank/DDBJ whole genome shotgun (WGS) entry which is preliminary data.</text>
</comment>
<keyword evidence="5" id="KW-0479">Metal-binding</keyword>
<organism evidence="9 10">
    <name type="scientific">Blepharisma stoltei</name>
    <dbReference type="NCBI Taxonomy" id="1481888"/>
    <lineage>
        <taxon>Eukaryota</taxon>
        <taxon>Sar</taxon>
        <taxon>Alveolata</taxon>
        <taxon>Ciliophora</taxon>
        <taxon>Postciliodesmatophora</taxon>
        <taxon>Heterotrichea</taxon>
        <taxon>Heterotrichida</taxon>
        <taxon>Blepharismidae</taxon>
        <taxon>Blepharisma</taxon>
    </lineage>
</organism>
<evidence type="ECO:0000256" key="3">
    <source>
        <dbReference type="ARBA" id="ARBA00022602"/>
    </source>
</evidence>
<feature type="domain" description="Prenyltransferase alpha-alpha toroid" evidence="8">
    <location>
        <begin position="7"/>
        <end position="308"/>
    </location>
</feature>
<evidence type="ECO:0000256" key="2">
    <source>
        <dbReference type="ARBA" id="ARBA00010497"/>
    </source>
</evidence>
<gene>
    <name evidence="9" type="ORF">BSTOLATCC_MIC39480</name>
</gene>
<keyword evidence="4" id="KW-0808">Transferase</keyword>
<dbReference type="EMBL" id="CAJZBQ010000039">
    <property type="protein sequence ID" value="CAG9325684.1"/>
    <property type="molecule type" value="Genomic_DNA"/>
</dbReference>
<dbReference type="GO" id="GO:0005953">
    <property type="term" value="C:CAAX-protein geranylgeranyltransferase complex"/>
    <property type="evidence" value="ECO:0007669"/>
    <property type="project" value="TreeGrafter"/>
</dbReference>
<keyword evidence="6" id="KW-0677">Repeat</keyword>
<evidence type="ECO:0000256" key="6">
    <source>
        <dbReference type="ARBA" id="ARBA00022737"/>
    </source>
</evidence>
<dbReference type="Proteomes" id="UP001162131">
    <property type="component" value="Unassembled WGS sequence"/>
</dbReference>
<evidence type="ECO:0000313" key="9">
    <source>
        <dbReference type="EMBL" id="CAG9325684.1"/>
    </source>
</evidence>
<protein>
    <recommendedName>
        <fullName evidence="8">Prenyltransferase alpha-alpha toroid domain-containing protein</fullName>
    </recommendedName>
</protein>
<dbReference type="PANTHER" id="PTHR11774:SF4">
    <property type="entry name" value="GERANYLGERANYL TRANSFERASE TYPE-1 SUBUNIT BETA"/>
    <property type="match status" value="1"/>
</dbReference>
<comment type="similarity">
    <text evidence="2">Belongs to the protein prenyltransferase subunit beta family.</text>
</comment>
<dbReference type="PANTHER" id="PTHR11774">
    <property type="entry name" value="GERANYLGERANYL TRANSFERASE TYPE BETA SUBUNIT"/>
    <property type="match status" value="1"/>
</dbReference>
<evidence type="ECO:0000259" key="8">
    <source>
        <dbReference type="Pfam" id="PF00432"/>
    </source>
</evidence>
<dbReference type="AlphaFoldDB" id="A0AAU9JKQ5"/>
<evidence type="ECO:0000256" key="5">
    <source>
        <dbReference type="ARBA" id="ARBA00022723"/>
    </source>
</evidence>